<dbReference type="AlphaFoldDB" id="A0A1Q9C3E4"/>
<organism evidence="1 2">
    <name type="scientific">Symbiodinium microadriaticum</name>
    <name type="common">Dinoflagellate</name>
    <name type="synonym">Zooxanthella microadriatica</name>
    <dbReference type="NCBI Taxonomy" id="2951"/>
    <lineage>
        <taxon>Eukaryota</taxon>
        <taxon>Sar</taxon>
        <taxon>Alveolata</taxon>
        <taxon>Dinophyceae</taxon>
        <taxon>Suessiales</taxon>
        <taxon>Symbiodiniaceae</taxon>
        <taxon>Symbiodinium</taxon>
    </lineage>
</organism>
<dbReference type="Proteomes" id="UP000186817">
    <property type="component" value="Unassembled WGS sequence"/>
</dbReference>
<keyword evidence="2" id="KW-1185">Reference proteome</keyword>
<gene>
    <name evidence="1" type="ORF">AK812_SmicGene42494</name>
</gene>
<sequence length="877" mass="97816">MQTRSGLLIYTPMRSHSAKDTLAAFTEGLNEFCTTSEGVSEPLMLHILSSVEIIDADGASDAQLALEMLRDSGMFPHVKCKLRDPTHAARRVISRPWAVIEEIKEAFSLVVSNSDSLTNIIQNSDVLGQVFGEYVQKAEGCPLLGTRVRNLSRRGHRFDSYQKPLTRFVMCISAFFETAVWITANRKRNHREHEVATDFLEWVNPSRLVLLGTCADAADESLLLVRHFDRESHDVAELQSATSQYLSRLRYLFVTGGVVRTAGFTELVLQWLRSPHGFMVRGRPKCIGGEHAVDDALIDSCLRPLQVFVRLAAETVKAEYPSYALLSAFQACMCRLAQCLDLDPDSLLSEFMDHRAIALHEATAKKLSTLEAWISAVRRTSERQKAVRLRHPSDSLRSLLIRYACWTGATTSGVEQSFSQAAQFLTPSRNHMAPENEFAEIKVMSDFQQTDKDAISDAARHVWAEWFGTPRSSAADRIDTGVSRVRKPGTERHFLQTRREAVGADCEQVSVEQVAQEAEELVAEDIVGNQALLSEMEFQQSKQFKNRLLAFMDNALLESEISVDLLQMAQAYKDHKDKLSRDRARNEKRKFSLMSPGLPDLEGQPMWLEDADWQRFPSVANKHLVGDCMHVRVFVVKNPAHPGEQNAWLLALMGGHSIDLQFVKTAGAKGVCFTYDPAIAVQRKLYISEDFRAQNPEVTHWVTFSVESRRHQGMKCTALTTTESAALLGEKARNVFSLGTFFAFISQRVVTATRAGPVLSLPHPLSCAFEAAAAAEAQKLDYKIQPQPLNLNDTLLAAVTQDLSDIMAHHLFSDILNREPLEIRADARDHEAGYQVGGVNRYLADFRSDFYPAAARVGGVNFYPAVPEVGGVTIGGK</sequence>
<dbReference type="OrthoDB" id="412143at2759"/>
<accession>A0A1Q9C3E4</accession>
<evidence type="ECO:0000313" key="2">
    <source>
        <dbReference type="Proteomes" id="UP000186817"/>
    </source>
</evidence>
<reference evidence="1 2" key="1">
    <citation type="submission" date="2016-02" db="EMBL/GenBank/DDBJ databases">
        <title>Genome analysis of coral dinoflagellate symbionts highlights evolutionary adaptations to a symbiotic lifestyle.</title>
        <authorList>
            <person name="Aranda M."/>
            <person name="Li Y."/>
            <person name="Liew Y.J."/>
            <person name="Baumgarten S."/>
            <person name="Simakov O."/>
            <person name="Wilson M."/>
            <person name="Piel J."/>
            <person name="Ashoor H."/>
            <person name="Bougouffa S."/>
            <person name="Bajic V.B."/>
            <person name="Ryu T."/>
            <person name="Ravasi T."/>
            <person name="Bayer T."/>
            <person name="Micklem G."/>
            <person name="Kim H."/>
            <person name="Bhak J."/>
            <person name="Lajeunesse T.C."/>
            <person name="Voolstra C.R."/>
        </authorList>
    </citation>
    <scope>NUCLEOTIDE SEQUENCE [LARGE SCALE GENOMIC DNA]</scope>
    <source>
        <strain evidence="1 2">CCMP2467</strain>
    </source>
</reference>
<name>A0A1Q9C3E4_SYMMI</name>
<comment type="caution">
    <text evidence="1">The sequence shown here is derived from an EMBL/GenBank/DDBJ whole genome shotgun (WGS) entry which is preliminary data.</text>
</comment>
<protein>
    <submittedName>
        <fullName evidence="1">Uncharacterized protein</fullName>
    </submittedName>
</protein>
<dbReference type="EMBL" id="LSRX01001766">
    <property type="protein sequence ID" value="OLP77439.1"/>
    <property type="molecule type" value="Genomic_DNA"/>
</dbReference>
<proteinExistence type="predicted"/>
<evidence type="ECO:0000313" key="1">
    <source>
        <dbReference type="EMBL" id="OLP77439.1"/>
    </source>
</evidence>